<protein>
    <submittedName>
        <fullName evidence="8 9">Uncharacterized protein</fullName>
    </submittedName>
</protein>
<comment type="subcellular location">
    <subcellularLocation>
        <location evidence="1">Secreted</location>
    </subcellularLocation>
</comment>
<dbReference type="Gene3D" id="1.20.120.1100">
    <property type="match status" value="1"/>
</dbReference>
<sequence length="206" mass="24507">MDSKNGTLKDNDIKIEWEKVKINKLINIIPKNIQSLYDNITNEDTFHLQNILHILYYFMVSDKINLNEEILDQFTYKNVSLIDEFKKLWMKLFNKSNNLTKNSKLFLDKLIQFHYTVLEYVINEDGTTIDYKRLQKEVYKMAQEYLNLTDNDRNSFALSFPSLSNFFNNKILLDFLKKIKPDSSIKDYINIRNGLINAIIEKKLSK</sequence>
<keyword evidence="4" id="KW-0732">Signal</keyword>
<accession>A0A0K0EHI7</accession>
<dbReference type="WBParaSite" id="TCONS_00004656.p1">
    <property type="protein sequence ID" value="TCONS_00004656.p1"/>
    <property type="gene ID" value="XLOC_002449"/>
</dbReference>
<keyword evidence="5" id="KW-0175">Coiled coil</keyword>
<dbReference type="AlphaFoldDB" id="A0A0K0EHI7"/>
<evidence type="ECO:0000256" key="4">
    <source>
        <dbReference type="ARBA" id="ARBA00022729"/>
    </source>
</evidence>
<evidence type="ECO:0000256" key="2">
    <source>
        <dbReference type="ARBA" id="ARBA00006648"/>
    </source>
</evidence>
<evidence type="ECO:0000256" key="6">
    <source>
        <dbReference type="ARBA" id="ARBA00023121"/>
    </source>
</evidence>
<dbReference type="InterPro" id="IPR008632">
    <property type="entry name" value="Gp-FAR-1"/>
</dbReference>
<keyword evidence="6" id="KW-0446">Lipid-binding</keyword>
<evidence type="ECO:0000256" key="1">
    <source>
        <dbReference type="ARBA" id="ARBA00004613"/>
    </source>
</evidence>
<reference evidence="8" key="1">
    <citation type="submission" date="2015-08" db="UniProtKB">
        <authorList>
            <consortium name="WormBaseParasite"/>
        </authorList>
    </citation>
    <scope>IDENTIFICATION</scope>
</reference>
<dbReference type="WBParaSite" id="SSTP_0000894200.1">
    <property type="protein sequence ID" value="SSTP_0000894200.1"/>
    <property type="gene ID" value="SSTP_0000894200"/>
</dbReference>
<dbReference type="GO" id="GO:0008289">
    <property type="term" value="F:lipid binding"/>
    <property type="evidence" value="ECO:0007669"/>
    <property type="project" value="UniProtKB-KW"/>
</dbReference>
<dbReference type="Pfam" id="PF05823">
    <property type="entry name" value="Gp-FAR-1"/>
    <property type="match status" value="1"/>
</dbReference>
<evidence type="ECO:0000313" key="7">
    <source>
        <dbReference type="Proteomes" id="UP000035681"/>
    </source>
</evidence>
<dbReference type="GO" id="GO:0005576">
    <property type="term" value="C:extracellular region"/>
    <property type="evidence" value="ECO:0007669"/>
    <property type="project" value="UniProtKB-SubCell"/>
</dbReference>
<dbReference type="Proteomes" id="UP000035681">
    <property type="component" value="Unplaced"/>
</dbReference>
<evidence type="ECO:0000256" key="5">
    <source>
        <dbReference type="ARBA" id="ARBA00023054"/>
    </source>
</evidence>
<evidence type="ECO:0000313" key="8">
    <source>
        <dbReference type="WBParaSite" id="SSTP_0000894200.1"/>
    </source>
</evidence>
<evidence type="ECO:0000256" key="3">
    <source>
        <dbReference type="ARBA" id="ARBA00022525"/>
    </source>
</evidence>
<evidence type="ECO:0000313" key="9">
    <source>
        <dbReference type="WBParaSite" id="TCONS_00004656.p1"/>
    </source>
</evidence>
<name>A0A0K0EHI7_STRER</name>
<keyword evidence="3" id="KW-0964">Secreted</keyword>
<keyword evidence="7" id="KW-1185">Reference proteome</keyword>
<organism evidence="8">
    <name type="scientific">Strongyloides stercoralis</name>
    <name type="common">Threadworm</name>
    <dbReference type="NCBI Taxonomy" id="6248"/>
    <lineage>
        <taxon>Eukaryota</taxon>
        <taxon>Metazoa</taxon>
        <taxon>Ecdysozoa</taxon>
        <taxon>Nematoda</taxon>
        <taxon>Chromadorea</taxon>
        <taxon>Rhabditida</taxon>
        <taxon>Tylenchina</taxon>
        <taxon>Panagrolaimomorpha</taxon>
        <taxon>Strongyloidoidea</taxon>
        <taxon>Strongyloididae</taxon>
        <taxon>Strongyloides</taxon>
    </lineage>
</organism>
<proteinExistence type="inferred from homology"/>
<comment type="similarity">
    <text evidence="2">Belongs to the fatty-acid and retinol-binding protein (FARBP) family.</text>
</comment>